<name>A0A0E3UYE1_9BACT</name>
<reference evidence="2 3" key="1">
    <citation type="journal article" date="2015" name="Sci. Rep.">
        <title>Unraveling adaptation of Pontibacter korlensis to radiation and infertility in desert through complete genome and comparative transcriptomic analysis.</title>
        <authorList>
            <person name="Dai J."/>
            <person name="Dai W."/>
            <person name="Qiu C."/>
            <person name="Yang Z."/>
            <person name="Zhang Y."/>
            <person name="Zhou M."/>
            <person name="Zhang L."/>
            <person name="Fang C."/>
            <person name="Gao Q."/>
            <person name="Yang Q."/>
            <person name="Li X."/>
            <person name="Wang Z."/>
            <person name="Wang Z."/>
            <person name="Jia Z."/>
            <person name="Chen X."/>
        </authorList>
    </citation>
    <scope>NUCLEOTIDE SEQUENCE [LARGE SCALE GENOMIC DNA]</scope>
    <source>
        <strain evidence="2 3">X14-1T</strain>
    </source>
</reference>
<dbReference type="HOGENOM" id="CLU_1936144_0_0_10"/>
<evidence type="ECO:0008006" key="4">
    <source>
        <dbReference type="Google" id="ProtNLM"/>
    </source>
</evidence>
<evidence type="ECO:0000313" key="3">
    <source>
        <dbReference type="Proteomes" id="UP000033109"/>
    </source>
</evidence>
<dbReference type="OrthoDB" id="894263at2"/>
<dbReference type="PATRIC" id="fig|400092.3.peg.4530"/>
<dbReference type="Proteomes" id="UP000033109">
    <property type="component" value="Chromosome"/>
</dbReference>
<dbReference type="KEGG" id="pko:PKOR_20635"/>
<protein>
    <recommendedName>
        <fullName evidence="4">Lipoprotein</fullName>
    </recommendedName>
</protein>
<proteinExistence type="predicted"/>
<evidence type="ECO:0000256" key="1">
    <source>
        <dbReference type="SAM" id="MobiDB-lite"/>
    </source>
</evidence>
<evidence type="ECO:0000313" key="2">
    <source>
        <dbReference type="EMBL" id="AKD05037.1"/>
    </source>
</evidence>
<accession>A0A0E3UYE1</accession>
<feature type="compositionally biased region" description="Basic and acidic residues" evidence="1">
    <location>
        <begin position="35"/>
        <end position="50"/>
    </location>
</feature>
<dbReference type="RefSeq" id="WP_046313191.1">
    <property type="nucleotide sequence ID" value="NZ_CBCSCY010000035.1"/>
</dbReference>
<organism evidence="2 3">
    <name type="scientific">Pontibacter korlensis</name>
    <dbReference type="NCBI Taxonomy" id="400092"/>
    <lineage>
        <taxon>Bacteria</taxon>
        <taxon>Pseudomonadati</taxon>
        <taxon>Bacteroidota</taxon>
        <taxon>Cytophagia</taxon>
        <taxon>Cytophagales</taxon>
        <taxon>Hymenobacteraceae</taxon>
        <taxon>Pontibacter</taxon>
    </lineage>
</organism>
<gene>
    <name evidence="2" type="ORF">PKOR_20635</name>
</gene>
<sequence>MIKSTVSVFSVLLLTGTITGCSTSRYPGSGYPFPRTERGEEQRKGGDRDYPLSSLGVPKGHLPPPGECKVWFPGKPPGQQPPPQSCASALRSAPLGAWVITHEGGRYKVNIFSRTRQNVVDEVRYYSAQE</sequence>
<dbReference type="PROSITE" id="PS51257">
    <property type="entry name" value="PROKAR_LIPOPROTEIN"/>
    <property type="match status" value="1"/>
</dbReference>
<dbReference type="AlphaFoldDB" id="A0A0E3UYE1"/>
<feature type="region of interest" description="Disordered" evidence="1">
    <location>
        <begin position="25"/>
        <end position="61"/>
    </location>
</feature>
<dbReference type="EMBL" id="CP009621">
    <property type="protein sequence ID" value="AKD05037.1"/>
    <property type="molecule type" value="Genomic_DNA"/>
</dbReference>
<keyword evidence="3" id="KW-1185">Reference proteome</keyword>